<dbReference type="SUPFAM" id="SSF53335">
    <property type="entry name" value="S-adenosyl-L-methionine-dependent methyltransferases"/>
    <property type="match status" value="1"/>
</dbReference>
<dbReference type="GO" id="GO:0008168">
    <property type="term" value="F:methyltransferase activity"/>
    <property type="evidence" value="ECO:0007669"/>
    <property type="project" value="UniProtKB-KW"/>
</dbReference>
<comment type="caution">
    <text evidence="1">The sequence shown here is derived from an EMBL/GenBank/DDBJ whole genome shotgun (WGS) entry which is preliminary data.</text>
</comment>
<dbReference type="PANTHER" id="PTHR43861:SF6">
    <property type="entry name" value="METHYLTRANSFERASE TYPE 11"/>
    <property type="match status" value="1"/>
</dbReference>
<protein>
    <submittedName>
        <fullName evidence="1">Class I SAM-dependent methyltransferase</fullName>
        <ecNumber evidence="1">2.1.1.-</ecNumber>
    </submittedName>
</protein>
<keyword evidence="2" id="KW-1185">Reference proteome</keyword>
<evidence type="ECO:0000313" key="2">
    <source>
        <dbReference type="Proteomes" id="UP001246244"/>
    </source>
</evidence>
<keyword evidence="1" id="KW-0489">Methyltransferase</keyword>
<dbReference type="Proteomes" id="UP001246244">
    <property type="component" value="Unassembled WGS sequence"/>
</dbReference>
<reference evidence="2" key="1">
    <citation type="submission" date="2023-07" db="EMBL/GenBank/DDBJ databases">
        <title>Whole-genome sequencing of a new Methanosarcina sp. Z-7115.</title>
        <authorList>
            <person name="Zhilina T.N."/>
            <person name="Merkel A.Y."/>
        </authorList>
    </citation>
    <scope>NUCLEOTIDE SEQUENCE [LARGE SCALE GENOMIC DNA]</scope>
    <source>
        <strain evidence="2">Z-7115</strain>
    </source>
</reference>
<dbReference type="EMBL" id="JAVKPK010000047">
    <property type="protein sequence ID" value="MDR7666379.1"/>
    <property type="molecule type" value="Genomic_DNA"/>
</dbReference>
<evidence type="ECO:0000313" key="1">
    <source>
        <dbReference type="EMBL" id="MDR7666379.1"/>
    </source>
</evidence>
<dbReference type="EC" id="2.1.1.-" evidence="1"/>
<dbReference type="PANTHER" id="PTHR43861">
    <property type="entry name" value="TRANS-ACONITATE 2-METHYLTRANSFERASE-RELATED"/>
    <property type="match status" value="1"/>
</dbReference>
<accession>A0ABU2D317</accession>
<dbReference type="Gene3D" id="3.40.50.150">
    <property type="entry name" value="Vaccinia Virus protein VP39"/>
    <property type="match status" value="1"/>
</dbReference>
<name>A0ABU2D317_9EURY</name>
<dbReference type="CDD" id="cd02440">
    <property type="entry name" value="AdoMet_MTases"/>
    <property type="match status" value="1"/>
</dbReference>
<proteinExistence type="predicted"/>
<gene>
    <name evidence="1" type="ORF">RG963_11430</name>
</gene>
<keyword evidence="1" id="KW-0808">Transferase</keyword>
<dbReference type="RefSeq" id="WP_310576407.1">
    <property type="nucleotide sequence ID" value="NZ_JAVKPK010000047.1"/>
</dbReference>
<dbReference type="GO" id="GO:0032259">
    <property type="term" value="P:methylation"/>
    <property type="evidence" value="ECO:0007669"/>
    <property type="project" value="UniProtKB-KW"/>
</dbReference>
<dbReference type="Pfam" id="PF13489">
    <property type="entry name" value="Methyltransf_23"/>
    <property type="match status" value="1"/>
</dbReference>
<sequence>MFNRADNTYDINPEIIENILKDEINPLNRISHLIPDGSKVLDIGAGNGLLALVLLKNHSKIIVDGIEPNPYASSLAKKNYRNFYCGFAQNFKEIILQEDYDFIIMADVIEHINDPLSFLLDLCSDLSKKTKIILSVPNVAFGAVRISLLNGEFNYVDSGILEKTHLRFFTLKTIEMMISNLNMNIEKLYFLQRNIFNGELDLEKFGFNLCYLSNIFKDELASTYQFLLVLTKEQVTTDKRYFGDKNKSPAISYIFKKFGAIKLLRKVKIKKEQ</sequence>
<organism evidence="1 2">
    <name type="scientific">Methanosarcina baikalica</name>
    <dbReference type="NCBI Taxonomy" id="3073890"/>
    <lineage>
        <taxon>Archaea</taxon>
        <taxon>Methanobacteriati</taxon>
        <taxon>Methanobacteriota</taxon>
        <taxon>Stenosarchaea group</taxon>
        <taxon>Methanomicrobia</taxon>
        <taxon>Methanosarcinales</taxon>
        <taxon>Methanosarcinaceae</taxon>
        <taxon>Methanosarcina</taxon>
    </lineage>
</organism>
<dbReference type="InterPro" id="IPR029063">
    <property type="entry name" value="SAM-dependent_MTases_sf"/>
</dbReference>